<evidence type="ECO:0000256" key="6">
    <source>
        <dbReference type="ARBA" id="ARBA00023136"/>
    </source>
</evidence>
<dbReference type="InterPro" id="IPR004117">
    <property type="entry name" value="7tm6_olfct_rcpt"/>
</dbReference>
<keyword evidence="2" id="KW-0716">Sensory transduction</keyword>
<keyword evidence="3 9" id="KW-0812">Transmembrane</keyword>
<reference evidence="10 11" key="1">
    <citation type="submission" date="2022-12" db="EMBL/GenBank/DDBJ databases">
        <title>Chromosome-level genome assembly of true bugs.</title>
        <authorList>
            <person name="Ma L."/>
            <person name="Li H."/>
        </authorList>
    </citation>
    <scope>NUCLEOTIDE SEQUENCE [LARGE SCALE GENOMIC DNA]</scope>
    <source>
        <strain evidence="10">Lab_2022b</strain>
    </source>
</reference>
<protein>
    <submittedName>
        <fullName evidence="10">Uncharacterized protein</fullName>
    </submittedName>
</protein>
<name>A0AAW1D6E5_9HEMI</name>
<evidence type="ECO:0000256" key="4">
    <source>
        <dbReference type="ARBA" id="ARBA00022725"/>
    </source>
</evidence>
<dbReference type="Proteomes" id="UP001461498">
    <property type="component" value="Unassembled WGS sequence"/>
</dbReference>
<dbReference type="PANTHER" id="PTHR21137">
    <property type="entry name" value="ODORANT RECEPTOR"/>
    <property type="match status" value="1"/>
</dbReference>
<keyword evidence="7" id="KW-0675">Receptor</keyword>
<evidence type="ECO:0000256" key="5">
    <source>
        <dbReference type="ARBA" id="ARBA00022989"/>
    </source>
</evidence>
<keyword evidence="5 9" id="KW-1133">Transmembrane helix</keyword>
<dbReference type="GO" id="GO:0005549">
    <property type="term" value="F:odorant binding"/>
    <property type="evidence" value="ECO:0007669"/>
    <property type="project" value="InterPro"/>
</dbReference>
<feature type="transmembrane region" description="Helical" evidence="9">
    <location>
        <begin position="6"/>
        <end position="27"/>
    </location>
</feature>
<sequence>MSLSMLVVFLSFCVMEFTFTFQFSAYLKVLQTRLETKGPADKTIYRHHLDLILFLKEYNDLFLGPIYLEVLVSSLQPCGFGYALIKAMKRLEFATSFDLAYKLCMTLTRPFVLCACGQEISNQMERLHESAYMSKWYKEKPKVRRDLYTMMLVTVRPVTMNYRLFIVINFACFSTIVQGLYSYLTMIINFESN</sequence>
<keyword evidence="4" id="KW-0552">Olfaction</keyword>
<evidence type="ECO:0000256" key="2">
    <source>
        <dbReference type="ARBA" id="ARBA00022606"/>
    </source>
</evidence>
<keyword evidence="8" id="KW-0807">Transducer</keyword>
<gene>
    <name evidence="10" type="ORF">O3M35_009759</name>
</gene>
<evidence type="ECO:0000256" key="8">
    <source>
        <dbReference type="ARBA" id="ARBA00023224"/>
    </source>
</evidence>
<evidence type="ECO:0000256" key="3">
    <source>
        <dbReference type="ARBA" id="ARBA00022692"/>
    </source>
</evidence>
<dbReference type="GO" id="GO:0007165">
    <property type="term" value="P:signal transduction"/>
    <property type="evidence" value="ECO:0007669"/>
    <property type="project" value="UniProtKB-KW"/>
</dbReference>
<dbReference type="EMBL" id="JAPXFL010000006">
    <property type="protein sequence ID" value="KAK9505775.1"/>
    <property type="molecule type" value="Genomic_DNA"/>
</dbReference>
<proteinExistence type="predicted"/>
<comment type="subcellular location">
    <subcellularLocation>
        <location evidence="1">Membrane</location>
        <topology evidence="1">Multi-pass membrane protein</topology>
    </subcellularLocation>
</comment>
<dbReference type="AlphaFoldDB" id="A0AAW1D6E5"/>
<organism evidence="10 11">
    <name type="scientific">Rhynocoris fuscipes</name>
    <dbReference type="NCBI Taxonomy" id="488301"/>
    <lineage>
        <taxon>Eukaryota</taxon>
        <taxon>Metazoa</taxon>
        <taxon>Ecdysozoa</taxon>
        <taxon>Arthropoda</taxon>
        <taxon>Hexapoda</taxon>
        <taxon>Insecta</taxon>
        <taxon>Pterygota</taxon>
        <taxon>Neoptera</taxon>
        <taxon>Paraneoptera</taxon>
        <taxon>Hemiptera</taxon>
        <taxon>Heteroptera</taxon>
        <taxon>Panheteroptera</taxon>
        <taxon>Cimicomorpha</taxon>
        <taxon>Reduviidae</taxon>
        <taxon>Harpactorinae</taxon>
        <taxon>Harpactorini</taxon>
        <taxon>Rhynocoris</taxon>
    </lineage>
</organism>
<evidence type="ECO:0000256" key="7">
    <source>
        <dbReference type="ARBA" id="ARBA00023170"/>
    </source>
</evidence>
<dbReference type="GO" id="GO:0005886">
    <property type="term" value="C:plasma membrane"/>
    <property type="evidence" value="ECO:0007669"/>
    <property type="project" value="TreeGrafter"/>
</dbReference>
<evidence type="ECO:0000256" key="9">
    <source>
        <dbReference type="SAM" id="Phobius"/>
    </source>
</evidence>
<keyword evidence="6 9" id="KW-0472">Membrane</keyword>
<accession>A0AAW1D6E5</accession>
<comment type="caution">
    <text evidence="10">The sequence shown here is derived from an EMBL/GenBank/DDBJ whole genome shotgun (WGS) entry which is preliminary data.</text>
</comment>
<evidence type="ECO:0000256" key="1">
    <source>
        <dbReference type="ARBA" id="ARBA00004141"/>
    </source>
</evidence>
<dbReference type="PANTHER" id="PTHR21137:SF43">
    <property type="entry name" value="ODORANT RECEPTOR 47A-RELATED"/>
    <property type="match status" value="1"/>
</dbReference>
<feature type="transmembrane region" description="Helical" evidence="9">
    <location>
        <begin position="164"/>
        <end position="184"/>
    </location>
</feature>
<evidence type="ECO:0000313" key="11">
    <source>
        <dbReference type="Proteomes" id="UP001461498"/>
    </source>
</evidence>
<keyword evidence="11" id="KW-1185">Reference proteome</keyword>
<evidence type="ECO:0000313" key="10">
    <source>
        <dbReference type="EMBL" id="KAK9505775.1"/>
    </source>
</evidence>
<dbReference type="GO" id="GO:0004984">
    <property type="term" value="F:olfactory receptor activity"/>
    <property type="evidence" value="ECO:0007669"/>
    <property type="project" value="InterPro"/>
</dbReference>
<dbReference type="Pfam" id="PF02949">
    <property type="entry name" value="7tm_6"/>
    <property type="match status" value="1"/>
</dbReference>